<evidence type="ECO:0000256" key="4">
    <source>
        <dbReference type="ARBA" id="ARBA00022729"/>
    </source>
</evidence>
<evidence type="ECO:0000256" key="9">
    <source>
        <dbReference type="ARBA" id="ARBA00023157"/>
    </source>
</evidence>
<dbReference type="InterPro" id="IPR049883">
    <property type="entry name" value="NOTCH1_EGF-like"/>
</dbReference>
<dbReference type="InterPro" id="IPR051505">
    <property type="entry name" value="C-type_lectin_domain"/>
</dbReference>
<comment type="subcellular location">
    <subcellularLocation>
        <location evidence="1">Membrane</location>
        <topology evidence="1">Single-pass type I membrane protein</topology>
    </subcellularLocation>
</comment>
<dbReference type="PANTHER" id="PTHR14789">
    <property type="entry name" value="CHONDROLECTIN VARIANT CHODLFDELTAE"/>
    <property type="match status" value="1"/>
</dbReference>
<evidence type="ECO:0000256" key="11">
    <source>
        <dbReference type="SAM" id="Phobius"/>
    </source>
</evidence>
<comment type="caution">
    <text evidence="10">Lacks conserved residue(s) required for the propagation of feature annotation.</text>
</comment>
<dbReference type="SMART" id="SM00181">
    <property type="entry name" value="EGF"/>
    <property type="match status" value="5"/>
</dbReference>
<protein>
    <submittedName>
        <fullName evidence="14">Thrombomodulin-like</fullName>
    </submittedName>
</protein>
<dbReference type="InterPro" id="IPR000152">
    <property type="entry name" value="EGF-type_Asp/Asn_hydroxyl_site"/>
</dbReference>
<evidence type="ECO:0000256" key="3">
    <source>
        <dbReference type="ARBA" id="ARBA00022692"/>
    </source>
</evidence>
<evidence type="ECO:0000256" key="5">
    <source>
        <dbReference type="ARBA" id="ARBA00022734"/>
    </source>
</evidence>
<reference evidence="14" key="1">
    <citation type="submission" date="2023-08" db="EMBL/GenBank/DDBJ databases">
        <authorList>
            <person name="Alioto T."/>
            <person name="Alioto T."/>
            <person name="Gomez Garrido J."/>
        </authorList>
    </citation>
    <scope>NUCLEOTIDE SEQUENCE</scope>
</reference>
<dbReference type="InterPro" id="IPR018097">
    <property type="entry name" value="EGF_Ca-bd_CS"/>
</dbReference>
<keyword evidence="7 11" id="KW-1133">Transmembrane helix</keyword>
<evidence type="ECO:0000259" key="13">
    <source>
        <dbReference type="PROSITE" id="PS50026"/>
    </source>
</evidence>
<dbReference type="GO" id="GO:0030246">
    <property type="term" value="F:carbohydrate binding"/>
    <property type="evidence" value="ECO:0007669"/>
    <property type="project" value="UniProtKB-KW"/>
</dbReference>
<dbReference type="InterPro" id="IPR016187">
    <property type="entry name" value="CTDL_fold"/>
</dbReference>
<dbReference type="SUPFAM" id="SSF57184">
    <property type="entry name" value="Growth factor receptor domain"/>
    <property type="match status" value="1"/>
</dbReference>
<dbReference type="Gene3D" id="2.10.25.10">
    <property type="entry name" value="Laminin"/>
    <property type="match status" value="4"/>
</dbReference>
<dbReference type="AlphaFoldDB" id="A0AAV1GVN1"/>
<evidence type="ECO:0000256" key="12">
    <source>
        <dbReference type="SAM" id="SignalP"/>
    </source>
</evidence>
<dbReference type="Pfam" id="PF12662">
    <property type="entry name" value="cEGF"/>
    <property type="match status" value="1"/>
</dbReference>
<dbReference type="InterPro" id="IPR009030">
    <property type="entry name" value="Growth_fac_rcpt_cys_sf"/>
</dbReference>
<evidence type="ECO:0000313" key="15">
    <source>
        <dbReference type="Proteomes" id="UP001178508"/>
    </source>
</evidence>
<keyword evidence="4 12" id="KW-0732">Signal</keyword>
<evidence type="ECO:0000256" key="10">
    <source>
        <dbReference type="PROSITE-ProRule" id="PRU00076"/>
    </source>
</evidence>
<keyword evidence="5" id="KW-0430">Lectin</keyword>
<evidence type="ECO:0000256" key="7">
    <source>
        <dbReference type="ARBA" id="ARBA00022989"/>
    </source>
</evidence>
<dbReference type="PROSITE" id="PS01186">
    <property type="entry name" value="EGF_2"/>
    <property type="match status" value="2"/>
</dbReference>
<organism evidence="14 15">
    <name type="scientific">Xyrichtys novacula</name>
    <name type="common">Pearly razorfish</name>
    <name type="synonym">Hemipteronotus novacula</name>
    <dbReference type="NCBI Taxonomy" id="13765"/>
    <lineage>
        <taxon>Eukaryota</taxon>
        <taxon>Metazoa</taxon>
        <taxon>Chordata</taxon>
        <taxon>Craniata</taxon>
        <taxon>Vertebrata</taxon>
        <taxon>Euteleostomi</taxon>
        <taxon>Actinopterygii</taxon>
        <taxon>Neopterygii</taxon>
        <taxon>Teleostei</taxon>
        <taxon>Neoteleostei</taxon>
        <taxon>Acanthomorphata</taxon>
        <taxon>Eupercaria</taxon>
        <taxon>Labriformes</taxon>
        <taxon>Labridae</taxon>
        <taxon>Xyrichtys</taxon>
    </lineage>
</organism>
<evidence type="ECO:0000256" key="1">
    <source>
        <dbReference type="ARBA" id="ARBA00004479"/>
    </source>
</evidence>
<name>A0AAV1GVN1_XYRNO</name>
<dbReference type="CDD" id="cd00054">
    <property type="entry name" value="EGF_CA"/>
    <property type="match status" value="1"/>
</dbReference>
<evidence type="ECO:0000313" key="14">
    <source>
        <dbReference type="EMBL" id="CAJ1077189.1"/>
    </source>
</evidence>
<dbReference type="PROSITE" id="PS01187">
    <property type="entry name" value="EGF_CA"/>
    <property type="match status" value="1"/>
</dbReference>
<dbReference type="EMBL" id="OY660880">
    <property type="protein sequence ID" value="CAJ1077189.1"/>
    <property type="molecule type" value="Genomic_DNA"/>
</dbReference>
<evidence type="ECO:0000256" key="8">
    <source>
        <dbReference type="ARBA" id="ARBA00023136"/>
    </source>
</evidence>
<dbReference type="SUPFAM" id="SSF56436">
    <property type="entry name" value="C-type lectin-like"/>
    <property type="match status" value="1"/>
</dbReference>
<dbReference type="InterPro" id="IPR026823">
    <property type="entry name" value="cEGF"/>
</dbReference>
<dbReference type="PANTHER" id="PTHR14789:SF9">
    <property type="entry name" value="THROMBOMODULIN"/>
    <property type="match status" value="1"/>
</dbReference>
<dbReference type="SMART" id="SM00179">
    <property type="entry name" value="EGF_CA"/>
    <property type="match status" value="2"/>
</dbReference>
<evidence type="ECO:0000256" key="2">
    <source>
        <dbReference type="ARBA" id="ARBA00022536"/>
    </source>
</evidence>
<proteinExistence type="predicted"/>
<feature type="chain" id="PRO_5043987528" evidence="12">
    <location>
        <begin position="25"/>
        <end position="505"/>
    </location>
</feature>
<keyword evidence="8 11" id="KW-0472">Membrane</keyword>
<keyword evidence="15" id="KW-1185">Reference proteome</keyword>
<dbReference type="InterPro" id="IPR000742">
    <property type="entry name" value="EGF"/>
</dbReference>
<keyword evidence="9 10" id="KW-1015">Disulfide bond</keyword>
<evidence type="ECO:0000256" key="6">
    <source>
        <dbReference type="ARBA" id="ARBA00022737"/>
    </source>
</evidence>
<feature type="signal peptide" evidence="12">
    <location>
        <begin position="1"/>
        <end position="24"/>
    </location>
</feature>
<gene>
    <name evidence="14" type="ORF">XNOV1_A012189</name>
</gene>
<dbReference type="Proteomes" id="UP001178508">
    <property type="component" value="Chromosome 17"/>
</dbReference>
<feature type="domain" description="EGF-like" evidence="13">
    <location>
        <begin position="362"/>
        <end position="400"/>
    </location>
</feature>
<dbReference type="InterPro" id="IPR001881">
    <property type="entry name" value="EGF-like_Ca-bd_dom"/>
</dbReference>
<sequence length="505" mass="55984">MVPTVHALIICVFFLFRLDETVEAQRGRCNGGICFALFWKPTDFSNAKKSCEGYEGYLFSYNTESKALLSGLVGERNGSYWLETSSTGERKEEAALRQNCSSISVSKGENLEVTLEPCRKELDGFLCGYTSSAGVCAAIKTGKDAQVTYSTPYGFEAENSDVLPFGTVAVVKKIGEKIPESKHVCIEGWAKAPWTCEVMDGGCEHECSPAPRTCICPAGKKLHPNNITCVTDPCAGCTHGCQPEGDTYACTCRQGYRLNPDGKTCECKDDFVEEGGVCVNNSICYKCEHDCYKHNGVYQCKCRTGYRVKAEDPTKCEEYCGKRQCLASSCLPKMEGDGNSYQCYCQKGYVHEHINNTNYCTDIDECLDEKPCSYRCENLYGGFRCSCESGFEPYNGYKCKPIKKEEGEEEGSGLIPLLPTPASAHPASVPSYIKTGSVLGISVFMALFAGLLYFLVRHMVKRCGKFQLSSLKHHDIDIFYLQQATTGTYKRFSFDRQLKNDPDII</sequence>
<keyword evidence="3 11" id="KW-0812">Transmembrane</keyword>
<dbReference type="GO" id="GO:0016020">
    <property type="term" value="C:membrane"/>
    <property type="evidence" value="ECO:0007669"/>
    <property type="project" value="UniProtKB-SubCell"/>
</dbReference>
<dbReference type="PROSITE" id="PS00010">
    <property type="entry name" value="ASX_HYDROXYL"/>
    <property type="match status" value="1"/>
</dbReference>
<dbReference type="SUPFAM" id="SSF57196">
    <property type="entry name" value="EGF/Laminin"/>
    <property type="match status" value="1"/>
</dbReference>
<dbReference type="PROSITE" id="PS50026">
    <property type="entry name" value="EGF_3"/>
    <property type="match status" value="1"/>
</dbReference>
<feature type="transmembrane region" description="Helical" evidence="11">
    <location>
        <begin position="438"/>
        <end position="456"/>
    </location>
</feature>
<dbReference type="Pfam" id="PF07645">
    <property type="entry name" value="EGF_CA"/>
    <property type="match status" value="1"/>
</dbReference>
<feature type="disulfide bond" evidence="10">
    <location>
        <begin position="366"/>
        <end position="376"/>
    </location>
</feature>
<accession>A0AAV1GVN1</accession>
<keyword evidence="2 10" id="KW-0245">EGF-like domain</keyword>
<dbReference type="GO" id="GO:0005509">
    <property type="term" value="F:calcium ion binding"/>
    <property type="evidence" value="ECO:0007669"/>
    <property type="project" value="InterPro"/>
</dbReference>
<keyword evidence="6" id="KW-0677">Repeat</keyword>
<dbReference type="PIRSF" id="PIRSF001775">
    <property type="entry name" value="CD93/CD141"/>
    <property type="match status" value="1"/>
</dbReference>